<dbReference type="Proteomes" id="UP000050761">
    <property type="component" value="Unassembled WGS sequence"/>
</dbReference>
<evidence type="ECO:0000256" key="1">
    <source>
        <dbReference type="SAM" id="SignalP"/>
    </source>
</evidence>
<protein>
    <submittedName>
        <fullName evidence="4">Thioredoxin-like_fold domain-containing protein</fullName>
    </submittedName>
</protein>
<evidence type="ECO:0000313" key="2">
    <source>
        <dbReference type="EMBL" id="VDO85871.1"/>
    </source>
</evidence>
<sequence length="302" mass="34807">MLRWYILSVFLFQRALSVKRDTDFREVAELPKFAWKHVPFHLMKISTVRVKVGVLHNEPTELFSEVIEVLAKITTDRLFLACNFQQEARKVLQAITFRPGSIVSLGPLLEKCDFSNVDDFRWATGRMMAEDLSFLFKSSIKSLYLATPNLEKEGASLIQEYIKEFVSGSTPQALFDIDCRGRYVTEWFEHALCIKIETEDVVELPKFAWEYVPFQLMNIPIVRVDQGKFGLIYREPAKLFNEVNEVLAKITTDVLFLVSDSQQEARKEASARKMRLFEREGVPLVNWSYAAGGSLVPLKIQH</sequence>
<evidence type="ECO:0000313" key="4">
    <source>
        <dbReference type="WBParaSite" id="HPBE_0001065801-mRNA-1"/>
    </source>
</evidence>
<accession>A0A3P7YEP1</accession>
<gene>
    <name evidence="2" type="ORF">HPBE_LOCUS10659</name>
</gene>
<evidence type="ECO:0000313" key="3">
    <source>
        <dbReference type="Proteomes" id="UP000050761"/>
    </source>
</evidence>
<dbReference type="AlphaFoldDB" id="A0A3P7YEP1"/>
<keyword evidence="1" id="KW-0732">Signal</keyword>
<reference evidence="4" key="2">
    <citation type="submission" date="2019-09" db="UniProtKB">
        <authorList>
            <consortium name="WormBaseParasite"/>
        </authorList>
    </citation>
    <scope>IDENTIFICATION</scope>
</reference>
<name>A0A3P7YEP1_HELPZ</name>
<organism evidence="2">
    <name type="scientific">Heligmosomoides polygyrus</name>
    <name type="common">Parasitic roundworm</name>
    <dbReference type="NCBI Taxonomy" id="6339"/>
    <lineage>
        <taxon>Eukaryota</taxon>
        <taxon>Metazoa</taxon>
        <taxon>Ecdysozoa</taxon>
        <taxon>Nematoda</taxon>
        <taxon>Chromadorea</taxon>
        <taxon>Rhabditida</taxon>
        <taxon>Rhabditina</taxon>
        <taxon>Rhabditomorpha</taxon>
        <taxon>Strongyloidea</taxon>
        <taxon>Heligmosomidae</taxon>
        <taxon>Heligmosomoides</taxon>
    </lineage>
</organism>
<keyword evidence="3" id="KW-1185">Reference proteome</keyword>
<feature type="signal peptide" evidence="1">
    <location>
        <begin position="1"/>
        <end position="17"/>
    </location>
</feature>
<dbReference type="WBParaSite" id="HPBE_0001065801-mRNA-1">
    <property type="protein sequence ID" value="HPBE_0001065801-mRNA-1"/>
    <property type="gene ID" value="HPBE_0001065801"/>
</dbReference>
<reference evidence="2 3" key="1">
    <citation type="submission" date="2018-11" db="EMBL/GenBank/DDBJ databases">
        <authorList>
            <consortium name="Pathogen Informatics"/>
        </authorList>
    </citation>
    <scope>NUCLEOTIDE SEQUENCE [LARGE SCALE GENOMIC DNA]</scope>
</reference>
<feature type="chain" id="PRO_5044596533" evidence="1">
    <location>
        <begin position="18"/>
        <end position="302"/>
    </location>
</feature>
<dbReference type="EMBL" id="UZAH01026835">
    <property type="protein sequence ID" value="VDO85871.1"/>
    <property type="molecule type" value="Genomic_DNA"/>
</dbReference>
<proteinExistence type="predicted"/>